<dbReference type="AlphaFoldDB" id="A0A9Q1HMK3"/>
<reference evidence="1" key="1">
    <citation type="journal article" date="2023" name="Science">
        <title>Genome structures resolve the early diversification of teleost fishes.</title>
        <authorList>
            <person name="Parey E."/>
            <person name="Louis A."/>
            <person name="Montfort J."/>
            <person name="Bouchez O."/>
            <person name="Roques C."/>
            <person name="Iampietro C."/>
            <person name="Lluch J."/>
            <person name="Castinel A."/>
            <person name="Donnadieu C."/>
            <person name="Desvignes T."/>
            <person name="Floi Bucao C."/>
            <person name="Jouanno E."/>
            <person name="Wen M."/>
            <person name="Mejri S."/>
            <person name="Dirks R."/>
            <person name="Jansen H."/>
            <person name="Henkel C."/>
            <person name="Chen W.J."/>
            <person name="Zahm M."/>
            <person name="Cabau C."/>
            <person name="Klopp C."/>
            <person name="Thompson A.W."/>
            <person name="Robinson-Rechavi M."/>
            <person name="Braasch I."/>
            <person name="Lecointre G."/>
            <person name="Bobe J."/>
            <person name="Postlethwait J.H."/>
            <person name="Berthelot C."/>
            <person name="Roest Crollius H."/>
            <person name="Guiguen Y."/>
        </authorList>
    </citation>
    <scope>NUCLEOTIDE SEQUENCE</scope>
    <source>
        <strain evidence="1">Concon-B</strain>
    </source>
</reference>
<protein>
    <submittedName>
        <fullName evidence="1">Uncharacterized protein</fullName>
    </submittedName>
</protein>
<dbReference type="EMBL" id="JAFJMO010001107">
    <property type="protein sequence ID" value="KAJ8245217.1"/>
    <property type="molecule type" value="Genomic_DNA"/>
</dbReference>
<name>A0A9Q1HMK3_CONCO</name>
<organism evidence="1 2">
    <name type="scientific">Conger conger</name>
    <name type="common">Conger eel</name>
    <name type="synonym">Muraena conger</name>
    <dbReference type="NCBI Taxonomy" id="82655"/>
    <lineage>
        <taxon>Eukaryota</taxon>
        <taxon>Metazoa</taxon>
        <taxon>Chordata</taxon>
        <taxon>Craniata</taxon>
        <taxon>Vertebrata</taxon>
        <taxon>Euteleostomi</taxon>
        <taxon>Actinopterygii</taxon>
        <taxon>Neopterygii</taxon>
        <taxon>Teleostei</taxon>
        <taxon>Anguilliformes</taxon>
        <taxon>Congridae</taxon>
        <taxon>Conger</taxon>
    </lineage>
</organism>
<keyword evidence="2" id="KW-1185">Reference proteome</keyword>
<comment type="caution">
    <text evidence="1">The sequence shown here is derived from an EMBL/GenBank/DDBJ whole genome shotgun (WGS) entry which is preliminary data.</text>
</comment>
<sequence length="236" mass="26235">MVQGRAHMRSNEYVINLFKEYASQQWTLFNRNGCGPLKAELLSNSYCEKPYHSTDQQEVPLSCQNDYQPFPETEQCSKGKWRVLPVCYAHPERGSTVCTPEKGATVCTSSCHGGWASANRQTSDTYRCTQQPCPSFTPPACDRCTKDSACGQSEVCRNGECVDGCSVFRCGVNAQCSTTNHVQSCSCVSPWVLWEGHDAHSQGCRYQNLRWVPRSQNDAIPQHAVKSRTGTPCLSS</sequence>
<dbReference type="OrthoDB" id="4405280at2759"/>
<gene>
    <name evidence="1" type="ORF">COCON_G00235750</name>
</gene>
<accession>A0A9Q1HMK3</accession>
<evidence type="ECO:0000313" key="1">
    <source>
        <dbReference type="EMBL" id="KAJ8245217.1"/>
    </source>
</evidence>
<proteinExistence type="predicted"/>
<evidence type="ECO:0000313" key="2">
    <source>
        <dbReference type="Proteomes" id="UP001152803"/>
    </source>
</evidence>
<dbReference type="Proteomes" id="UP001152803">
    <property type="component" value="Unassembled WGS sequence"/>
</dbReference>